<name>A0A1I1B3I6_9ACTN</name>
<accession>A0A1I1B3I6</accession>
<evidence type="ECO:0000256" key="1">
    <source>
        <dbReference type="SAM" id="MobiDB-lite"/>
    </source>
</evidence>
<dbReference type="AlphaFoldDB" id="A0A1I1B3I6"/>
<feature type="compositionally biased region" description="Basic and acidic residues" evidence="1">
    <location>
        <begin position="328"/>
        <end position="341"/>
    </location>
</feature>
<evidence type="ECO:0000313" key="3">
    <source>
        <dbReference type="EMBL" id="PKH41466.1"/>
    </source>
</evidence>
<feature type="region of interest" description="Disordered" evidence="1">
    <location>
        <begin position="295"/>
        <end position="341"/>
    </location>
</feature>
<proteinExistence type="predicted"/>
<feature type="signal peptide" evidence="2">
    <location>
        <begin position="1"/>
        <end position="26"/>
    </location>
</feature>
<keyword evidence="6" id="KW-1185">Reference proteome</keyword>
<organism evidence="4 5">
    <name type="scientific">Nocardioides alpinus</name>
    <dbReference type="NCBI Taxonomy" id="748909"/>
    <lineage>
        <taxon>Bacteria</taxon>
        <taxon>Bacillati</taxon>
        <taxon>Actinomycetota</taxon>
        <taxon>Actinomycetes</taxon>
        <taxon>Propionibacteriales</taxon>
        <taxon>Nocardioidaceae</taxon>
        <taxon>Nocardioides</taxon>
    </lineage>
</organism>
<dbReference type="EMBL" id="PJBV01000015">
    <property type="protein sequence ID" value="PKH41466.1"/>
    <property type="molecule type" value="Genomic_DNA"/>
</dbReference>
<gene>
    <name evidence="3" type="ORF">CXG46_10365</name>
    <name evidence="4" type="ORF">SAMN05192575_11220</name>
</gene>
<evidence type="ECO:0000313" key="4">
    <source>
        <dbReference type="EMBL" id="SFB43160.1"/>
    </source>
</evidence>
<evidence type="ECO:0000313" key="5">
    <source>
        <dbReference type="Proteomes" id="UP000199113"/>
    </source>
</evidence>
<reference evidence="3 6" key="2">
    <citation type="submission" date="2017-12" db="EMBL/GenBank/DDBJ databases">
        <title>Pharmacopeia of the Arctic Ocean.</title>
        <authorList>
            <person name="Collins E."/>
            <person name="Ducluzeau A.-L."/>
        </authorList>
    </citation>
    <scope>NUCLEOTIDE SEQUENCE [LARGE SCALE GENOMIC DNA]</scope>
    <source>
        <strain evidence="3 6">DSM 23325</strain>
    </source>
</reference>
<reference evidence="4" key="1">
    <citation type="submission" date="2016-10" db="EMBL/GenBank/DDBJ databases">
        <authorList>
            <person name="de Groot N.N."/>
        </authorList>
    </citation>
    <scope>NUCLEOTIDE SEQUENCE [LARGE SCALE GENOMIC DNA]</scope>
    <source>
        <strain evidence="4">CGMCC 1.10697</strain>
    </source>
</reference>
<sequence>MRVRSTLSVVATAALLTALGTAPAQADGPRTLTGPVTGDPDVFLTFVGCANLFAPAAAPQSRINLGPYDAPLGRRSLGLVPASPGTASGPFARFDSLASFDSTLAVAATSGSQGVSYVMSITPSNPPGTAWSGRAAVSASPGAWTEVSSAALAYDWTLVDLTTLTVVSSAGTATTAAFAAEHGDGAGFGVTGFGCDGQSFNLDAVRASGSTFDFEGVALSTGASVDRPRAEAGERVTISGRVTDGTGRVTGDPLVLESRPPGGAWSQVGPAVASDRSGLARVDVPVSETTEFRWHRPESQYADEGWSDPVTVTVEQPATAPAPAESDQSEKSDKSEAPAPQ</sequence>
<evidence type="ECO:0000256" key="2">
    <source>
        <dbReference type="SAM" id="SignalP"/>
    </source>
</evidence>
<keyword evidence="2" id="KW-0732">Signal</keyword>
<evidence type="ECO:0008006" key="7">
    <source>
        <dbReference type="Google" id="ProtNLM"/>
    </source>
</evidence>
<dbReference type="STRING" id="748909.SAMN05192575_11220"/>
<protein>
    <recommendedName>
        <fullName evidence="7">Htaa protein</fullName>
    </recommendedName>
</protein>
<dbReference type="Proteomes" id="UP000199113">
    <property type="component" value="Unassembled WGS sequence"/>
</dbReference>
<dbReference type="EMBL" id="FOKC01000012">
    <property type="protein sequence ID" value="SFB43160.1"/>
    <property type="molecule type" value="Genomic_DNA"/>
</dbReference>
<evidence type="ECO:0000313" key="6">
    <source>
        <dbReference type="Proteomes" id="UP000233565"/>
    </source>
</evidence>
<dbReference type="Proteomes" id="UP000233565">
    <property type="component" value="Unassembled WGS sequence"/>
</dbReference>
<feature type="chain" id="PRO_5011452489" description="Htaa protein" evidence="2">
    <location>
        <begin position="27"/>
        <end position="341"/>
    </location>
</feature>